<dbReference type="SMART" id="SM00184">
    <property type="entry name" value="RING"/>
    <property type="match status" value="1"/>
</dbReference>
<organism evidence="6 7">
    <name type="scientific">Urochloa decumbens</name>
    <dbReference type="NCBI Taxonomy" id="240449"/>
    <lineage>
        <taxon>Eukaryota</taxon>
        <taxon>Viridiplantae</taxon>
        <taxon>Streptophyta</taxon>
        <taxon>Embryophyta</taxon>
        <taxon>Tracheophyta</taxon>
        <taxon>Spermatophyta</taxon>
        <taxon>Magnoliopsida</taxon>
        <taxon>Liliopsida</taxon>
        <taxon>Poales</taxon>
        <taxon>Poaceae</taxon>
        <taxon>PACMAD clade</taxon>
        <taxon>Panicoideae</taxon>
        <taxon>Panicodae</taxon>
        <taxon>Paniceae</taxon>
        <taxon>Melinidinae</taxon>
        <taxon>Urochloa</taxon>
    </lineage>
</organism>
<dbReference type="PROSITE" id="PS50089">
    <property type="entry name" value="ZF_RING_2"/>
    <property type="match status" value="1"/>
</dbReference>
<keyword evidence="1" id="KW-0479">Metal-binding</keyword>
<dbReference type="InterPro" id="IPR001841">
    <property type="entry name" value="Znf_RING"/>
</dbReference>
<keyword evidence="2 4" id="KW-0863">Zinc-finger</keyword>
<evidence type="ECO:0000313" key="7">
    <source>
        <dbReference type="Proteomes" id="UP001497457"/>
    </source>
</evidence>
<evidence type="ECO:0000256" key="4">
    <source>
        <dbReference type="PROSITE-ProRule" id="PRU00175"/>
    </source>
</evidence>
<evidence type="ECO:0000256" key="1">
    <source>
        <dbReference type="ARBA" id="ARBA00022723"/>
    </source>
</evidence>
<dbReference type="InterPro" id="IPR051834">
    <property type="entry name" value="RING_finger_E3_ligase"/>
</dbReference>
<evidence type="ECO:0000256" key="3">
    <source>
        <dbReference type="ARBA" id="ARBA00022833"/>
    </source>
</evidence>
<accession>A0ABC9B6D5</accession>
<dbReference type="EMBL" id="OZ075134">
    <property type="protein sequence ID" value="CAL4995610.1"/>
    <property type="molecule type" value="Genomic_DNA"/>
</dbReference>
<dbReference type="PANTHER" id="PTHR45931">
    <property type="entry name" value="SI:CH211-59O9.10"/>
    <property type="match status" value="1"/>
</dbReference>
<gene>
    <name evidence="6" type="ORF">URODEC1_LOCUS62433</name>
</gene>
<keyword evidence="7" id="KW-1185">Reference proteome</keyword>
<keyword evidence="3" id="KW-0862">Zinc</keyword>
<dbReference type="SUPFAM" id="SSF57850">
    <property type="entry name" value="RING/U-box"/>
    <property type="match status" value="1"/>
</dbReference>
<dbReference type="GO" id="GO:0008270">
    <property type="term" value="F:zinc ion binding"/>
    <property type="evidence" value="ECO:0007669"/>
    <property type="project" value="UniProtKB-KW"/>
</dbReference>
<evidence type="ECO:0000313" key="6">
    <source>
        <dbReference type="EMBL" id="CAL4995610.1"/>
    </source>
</evidence>
<protein>
    <recommendedName>
        <fullName evidence="5">RING-type domain-containing protein</fullName>
    </recommendedName>
</protein>
<reference evidence="7" key="1">
    <citation type="submission" date="2024-06" db="EMBL/GenBank/DDBJ databases">
        <authorList>
            <person name="Ryan C."/>
        </authorList>
    </citation>
    <scope>NUCLEOTIDE SEQUENCE [LARGE SCALE GENOMIC DNA]</scope>
</reference>
<dbReference type="AlphaFoldDB" id="A0ABC9B6D5"/>
<evidence type="ECO:0000256" key="2">
    <source>
        <dbReference type="ARBA" id="ARBA00022771"/>
    </source>
</evidence>
<feature type="domain" description="RING-type" evidence="5">
    <location>
        <begin position="90"/>
        <end position="131"/>
    </location>
</feature>
<dbReference type="Proteomes" id="UP001497457">
    <property type="component" value="Chromosome 24b"/>
</dbReference>
<dbReference type="Gene3D" id="3.30.40.10">
    <property type="entry name" value="Zinc/RING finger domain, C3HC4 (zinc finger)"/>
    <property type="match status" value="1"/>
</dbReference>
<name>A0ABC9B6D5_9POAL</name>
<dbReference type="Pfam" id="PF13639">
    <property type="entry name" value="zf-RING_2"/>
    <property type="match status" value="1"/>
</dbReference>
<dbReference type="PANTHER" id="PTHR45931:SF23">
    <property type="entry name" value="OS12G0134500 PROTEIN"/>
    <property type="match status" value="1"/>
</dbReference>
<reference evidence="6 7" key="2">
    <citation type="submission" date="2024-10" db="EMBL/GenBank/DDBJ databases">
        <authorList>
            <person name="Ryan C."/>
        </authorList>
    </citation>
    <scope>NUCLEOTIDE SEQUENCE [LARGE SCALE GENOMIC DNA]</scope>
</reference>
<proteinExistence type="predicted"/>
<evidence type="ECO:0000259" key="5">
    <source>
        <dbReference type="PROSITE" id="PS50089"/>
    </source>
</evidence>
<sequence length="151" mass="17291">MEVDDSSRQPTFLVGIRGRAHLEERSMHRGYYSRRSQHDDDQVEPEGPATYFVSYMEPEDDARPRAAATSAAIFGLKEVRAGDAASQSECAVCLRDFDAEETLRAMPCSHAFHQRCIFQWLRRNGVCPLCRHQLPTEEALVDQRLTIETRY</sequence>
<dbReference type="InterPro" id="IPR013083">
    <property type="entry name" value="Znf_RING/FYVE/PHD"/>
</dbReference>